<gene>
    <name evidence="1" type="ORF">Rleg4DRAFT_1543</name>
</gene>
<evidence type="ECO:0000313" key="2">
    <source>
        <dbReference type="Proteomes" id="UP000005732"/>
    </source>
</evidence>
<sequence length="75" mass="8628">MSLLKFFLNPALAMGGTEIAPAWKDDPLRHPEVERMSLREIADLPLVWRPALLPRPSRRRRNAREHGSRAFGELL</sequence>
<reference evidence="1 2" key="1">
    <citation type="submission" date="2012-02" db="EMBL/GenBank/DDBJ databases">
        <title>Improved High-Quality Draft Sequence of Rhizobium leguminosarum bv. trifolii WSM2297.</title>
        <authorList>
            <consortium name="US DOE Joint Genome Institute"/>
            <person name="Lucas S."/>
            <person name="Han J."/>
            <person name="Lapidus A."/>
            <person name="Cheng J.-F."/>
            <person name="Goodwin L."/>
            <person name="Pitluck S."/>
            <person name="Peters L."/>
            <person name="Ovchinnikova G."/>
            <person name="Zhang X."/>
            <person name="Detter J.C."/>
            <person name="Han C."/>
            <person name="Tapia R."/>
            <person name="Land M."/>
            <person name="Hauser L."/>
            <person name="Kyrpides N."/>
            <person name="Ivanova N."/>
            <person name="Pagani I."/>
            <person name="Brau L."/>
            <person name="Yates R."/>
            <person name="O'Hara G."/>
            <person name="Rui T."/>
            <person name="Howieson J."/>
            <person name="Reeve W."/>
            <person name="Woyke T."/>
        </authorList>
    </citation>
    <scope>NUCLEOTIDE SEQUENCE [LARGE SCALE GENOMIC DNA]</scope>
    <source>
        <strain evidence="1 2">WSM2297</strain>
    </source>
</reference>
<evidence type="ECO:0000313" key="1">
    <source>
        <dbReference type="EMBL" id="EJC79937.1"/>
    </source>
</evidence>
<dbReference type="EMBL" id="JH719395">
    <property type="protein sequence ID" value="EJC79937.1"/>
    <property type="molecule type" value="Genomic_DNA"/>
</dbReference>
<organism evidence="1 2">
    <name type="scientific">Rhizobium leguminosarum bv. trifolii WSM2297</name>
    <dbReference type="NCBI Taxonomy" id="754762"/>
    <lineage>
        <taxon>Bacteria</taxon>
        <taxon>Pseudomonadati</taxon>
        <taxon>Pseudomonadota</taxon>
        <taxon>Alphaproteobacteria</taxon>
        <taxon>Hyphomicrobiales</taxon>
        <taxon>Rhizobiaceae</taxon>
        <taxon>Rhizobium/Agrobacterium group</taxon>
        <taxon>Rhizobium</taxon>
    </lineage>
</organism>
<accession>J0CA31</accession>
<dbReference type="HOGENOM" id="CLU_2668526_0_0_5"/>
<dbReference type="AlphaFoldDB" id="J0CA31"/>
<protein>
    <submittedName>
        <fullName evidence="1">Uncharacterized protein</fullName>
    </submittedName>
</protein>
<dbReference type="Proteomes" id="UP000005732">
    <property type="component" value="Unassembled WGS sequence"/>
</dbReference>
<name>J0CA31_RHILT</name>
<proteinExistence type="predicted"/>